<feature type="compositionally biased region" description="Polar residues" evidence="1">
    <location>
        <begin position="100"/>
        <end position="109"/>
    </location>
</feature>
<organism evidence="2 3">
    <name type="scientific">Trichogramma brassicae</name>
    <dbReference type="NCBI Taxonomy" id="86971"/>
    <lineage>
        <taxon>Eukaryota</taxon>
        <taxon>Metazoa</taxon>
        <taxon>Ecdysozoa</taxon>
        <taxon>Arthropoda</taxon>
        <taxon>Hexapoda</taxon>
        <taxon>Insecta</taxon>
        <taxon>Pterygota</taxon>
        <taxon>Neoptera</taxon>
        <taxon>Endopterygota</taxon>
        <taxon>Hymenoptera</taxon>
        <taxon>Apocrita</taxon>
        <taxon>Proctotrupomorpha</taxon>
        <taxon>Chalcidoidea</taxon>
        <taxon>Trichogrammatidae</taxon>
        <taxon>Trichogramma</taxon>
    </lineage>
</organism>
<reference evidence="2 3" key="1">
    <citation type="submission" date="2020-02" db="EMBL/GenBank/DDBJ databases">
        <authorList>
            <person name="Ferguson B K."/>
        </authorList>
    </citation>
    <scope>NUCLEOTIDE SEQUENCE [LARGE SCALE GENOMIC DNA]</scope>
</reference>
<keyword evidence="3" id="KW-1185">Reference proteome</keyword>
<evidence type="ECO:0000256" key="1">
    <source>
        <dbReference type="SAM" id="MobiDB-lite"/>
    </source>
</evidence>
<feature type="region of interest" description="Disordered" evidence="1">
    <location>
        <begin position="87"/>
        <end position="109"/>
    </location>
</feature>
<evidence type="ECO:0000313" key="3">
    <source>
        <dbReference type="Proteomes" id="UP000479190"/>
    </source>
</evidence>
<proteinExistence type="predicted"/>
<protein>
    <submittedName>
        <fullName evidence="2">Uncharacterized protein</fullName>
    </submittedName>
</protein>
<name>A0A6H5I2M8_9HYME</name>
<dbReference type="AlphaFoldDB" id="A0A6H5I2M8"/>
<gene>
    <name evidence="2" type="ORF">TBRA_LOCUS4021</name>
</gene>
<sequence length="109" mass="12962">MVRGINAVSVERDSLRRVNEKFTSMWCMMRRSHSPGIHQPEGTNLLTFLATSIDIAQMYRQIWVHPDDRKYQRVLWLHNGKKKTCKKKYPRPGIEPMPDRSTQNFFSFH</sequence>
<dbReference type="Proteomes" id="UP000479190">
    <property type="component" value="Unassembled WGS sequence"/>
</dbReference>
<evidence type="ECO:0000313" key="2">
    <source>
        <dbReference type="EMBL" id="CAB0032070.1"/>
    </source>
</evidence>
<dbReference type="EMBL" id="CADCXV010000663">
    <property type="protein sequence ID" value="CAB0032070.1"/>
    <property type="molecule type" value="Genomic_DNA"/>
</dbReference>
<accession>A0A6H5I2M8</accession>